<dbReference type="SUPFAM" id="SSF55729">
    <property type="entry name" value="Acyl-CoA N-acyltransferases (Nat)"/>
    <property type="match status" value="1"/>
</dbReference>
<evidence type="ECO:0000259" key="6">
    <source>
        <dbReference type="PROSITE" id="PS51186"/>
    </source>
</evidence>
<keyword evidence="4" id="KW-0288">FMN</keyword>
<accession>A0AA43XL02</accession>
<organism evidence="7 8">
    <name type="scientific">Isachenkonia alkalipeptolytica</name>
    <dbReference type="NCBI Taxonomy" id="2565777"/>
    <lineage>
        <taxon>Bacteria</taxon>
        <taxon>Bacillati</taxon>
        <taxon>Bacillota</taxon>
        <taxon>Clostridia</taxon>
        <taxon>Eubacteriales</taxon>
        <taxon>Clostridiaceae</taxon>
        <taxon>Isachenkonia</taxon>
    </lineage>
</organism>
<dbReference type="InterPro" id="IPR000415">
    <property type="entry name" value="Nitroreductase-like"/>
</dbReference>
<dbReference type="PANTHER" id="PTHR43673:SF2">
    <property type="entry name" value="NITROREDUCTASE"/>
    <property type="match status" value="1"/>
</dbReference>
<dbReference type="Pfam" id="PF13302">
    <property type="entry name" value="Acetyltransf_3"/>
    <property type="match status" value="1"/>
</dbReference>
<dbReference type="Proteomes" id="UP000449710">
    <property type="component" value="Unassembled WGS sequence"/>
</dbReference>
<dbReference type="InterPro" id="IPR029479">
    <property type="entry name" value="Nitroreductase"/>
</dbReference>
<evidence type="ECO:0000256" key="4">
    <source>
        <dbReference type="ARBA" id="ARBA00022643"/>
    </source>
</evidence>
<evidence type="ECO:0000256" key="2">
    <source>
        <dbReference type="ARBA" id="ARBA00007118"/>
    </source>
</evidence>
<dbReference type="RefSeq" id="WP_160719637.1">
    <property type="nucleotide sequence ID" value="NZ_SUMG01000004.1"/>
</dbReference>
<dbReference type="AlphaFoldDB" id="A0AA43XL02"/>
<sequence length="374" mass="42950">MPIVAKGKKTAIRPITLEDAEIFARWWNDGRVMKDVGFPEGLGISLEKVREDFQKEIREGKKGFPDSRRFVILDRLTDQPVGEISFGKIDYSKRSCRIGMKIGKVTEQGKGLGADALQTFMDYLYDRYGFWSIDIDVLSDNQRALGLYQKVGFVIEEEVQNYWTDPSGNHRDVVFLKHQREPRKLVDYLNKRCSVRDFGKEAVGETVIDEVLEAGRLSPSGGNEQPWKFALIQNRELMERIVESAYNQVWMLDASFWVVLITKIVSDDRGGRDIQKSRFPQYEDQIDEMDQAFYARLNQEEHQTKIPGTHMVLAALEHGVGSTWVSYFKVDEVQELLGLSSNEIPSEILAFGYPQKPMKSTGKKPMESILLRYD</sequence>
<evidence type="ECO:0000313" key="7">
    <source>
        <dbReference type="EMBL" id="NBG87800.1"/>
    </source>
</evidence>
<dbReference type="PROSITE" id="PS51186">
    <property type="entry name" value="GNAT"/>
    <property type="match status" value="1"/>
</dbReference>
<reference evidence="7 8" key="1">
    <citation type="submission" date="2019-04" db="EMBL/GenBank/DDBJ databases">
        <title>Isachenkonia alkalipeptolytica gen. nov. sp. nov. a new anaerobic, alkiliphilic organothrophic bacterium capable to reduce synthesized ferrihydrite isolated from a soda lake.</title>
        <authorList>
            <person name="Toshchakov S.V."/>
            <person name="Zavarzina D.G."/>
            <person name="Zhilina T.N."/>
            <person name="Kostrikina N.A."/>
            <person name="Kublanov I.V."/>
        </authorList>
    </citation>
    <scope>NUCLEOTIDE SEQUENCE [LARGE SCALE GENOMIC DNA]</scope>
    <source>
        <strain evidence="7 8">Z-1701</strain>
    </source>
</reference>
<evidence type="ECO:0000313" key="8">
    <source>
        <dbReference type="Proteomes" id="UP000449710"/>
    </source>
</evidence>
<dbReference type="GO" id="GO:0016747">
    <property type="term" value="F:acyltransferase activity, transferring groups other than amino-acyl groups"/>
    <property type="evidence" value="ECO:0007669"/>
    <property type="project" value="InterPro"/>
</dbReference>
<keyword evidence="8" id="KW-1185">Reference proteome</keyword>
<evidence type="ECO:0000256" key="1">
    <source>
        <dbReference type="ARBA" id="ARBA00001917"/>
    </source>
</evidence>
<feature type="domain" description="N-acetyltransferase" evidence="6">
    <location>
        <begin position="10"/>
        <end position="181"/>
    </location>
</feature>
<evidence type="ECO:0000256" key="3">
    <source>
        <dbReference type="ARBA" id="ARBA00022630"/>
    </source>
</evidence>
<evidence type="ECO:0000256" key="5">
    <source>
        <dbReference type="ARBA" id="ARBA00023002"/>
    </source>
</evidence>
<dbReference type="Gene3D" id="3.40.109.10">
    <property type="entry name" value="NADH Oxidase"/>
    <property type="match status" value="1"/>
</dbReference>
<dbReference type="InterPro" id="IPR000182">
    <property type="entry name" value="GNAT_dom"/>
</dbReference>
<dbReference type="GO" id="GO:0016491">
    <property type="term" value="F:oxidoreductase activity"/>
    <property type="evidence" value="ECO:0007669"/>
    <property type="project" value="UniProtKB-KW"/>
</dbReference>
<keyword evidence="3" id="KW-0285">Flavoprotein</keyword>
<dbReference type="Gene3D" id="3.40.630.30">
    <property type="match status" value="1"/>
</dbReference>
<dbReference type="PANTHER" id="PTHR43673">
    <property type="entry name" value="NAD(P)H NITROREDUCTASE YDGI-RELATED"/>
    <property type="match status" value="1"/>
</dbReference>
<keyword evidence="5" id="KW-0560">Oxidoreductase</keyword>
<comment type="caution">
    <text evidence="7">The sequence shown here is derived from an EMBL/GenBank/DDBJ whole genome shotgun (WGS) entry which is preliminary data.</text>
</comment>
<protein>
    <submittedName>
        <fullName evidence="7">GNAT family N-acetyltransferase</fullName>
    </submittedName>
</protein>
<comment type="cofactor">
    <cofactor evidence="1">
        <name>FMN</name>
        <dbReference type="ChEBI" id="CHEBI:58210"/>
    </cofactor>
</comment>
<proteinExistence type="inferred from homology"/>
<dbReference type="Pfam" id="PF00881">
    <property type="entry name" value="Nitroreductase"/>
    <property type="match status" value="1"/>
</dbReference>
<name>A0AA43XL02_9CLOT</name>
<comment type="similarity">
    <text evidence="2">Belongs to the nitroreductase family.</text>
</comment>
<dbReference type="EMBL" id="SUMG01000004">
    <property type="protein sequence ID" value="NBG87800.1"/>
    <property type="molecule type" value="Genomic_DNA"/>
</dbReference>
<gene>
    <name evidence="7" type="ORF">ISALK_04735</name>
</gene>
<dbReference type="InterPro" id="IPR016181">
    <property type="entry name" value="Acyl_CoA_acyltransferase"/>
</dbReference>
<dbReference type="SUPFAM" id="SSF55469">
    <property type="entry name" value="FMN-dependent nitroreductase-like"/>
    <property type="match status" value="1"/>
</dbReference>